<dbReference type="AlphaFoldDB" id="V9KVD2"/>
<feature type="domain" description="Reelin" evidence="2">
    <location>
        <begin position="10"/>
        <end position="167"/>
    </location>
</feature>
<proteinExistence type="evidence at transcript level"/>
<feature type="chain" id="PRO_5004778069" evidence="1">
    <location>
        <begin position="24"/>
        <end position="167"/>
    </location>
</feature>
<dbReference type="InterPro" id="IPR051237">
    <property type="entry name" value="Ferric-chelate_Red/DefProt"/>
</dbReference>
<dbReference type="GO" id="GO:0016020">
    <property type="term" value="C:membrane"/>
    <property type="evidence" value="ECO:0007669"/>
    <property type="project" value="TreeGrafter"/>
</dbReference>
<dbReference type="PANTHER" id="PTHR45828">
    <property type="entry name" value="CYTOCHROME B561/FERRIC REDUCTASE TRANSMEMBRANE"/>
    <property type="match status" value="1"/>
</dbReference>
<dbReference type="PANTHER" id="PTHR45828:SF33">
    <property type="entry name" value="DOMON DOMAIN-CONTAINING PROTEIN"/>
    <property type="match status" value="1"/>
</dbReference>
<organism evidence="3">
    <name type="scientific">Callorhinchus milii</name>
    <name type="common">Ghost shark</name>
    <dbReference type="NCBI Taxonomy" id="7868"/>
    <lineage>
        <taxon>Eukaryota</taxon>
        <taxon>Metazoa</taxon>
        <taxon>Chordata</taxon>
        <taxon>Craniata</taxon>
        <taxon>Vertebrata</taxon>
        <taxon>Chondrichthyes</taxon>
        <taxon>Holocephali</taxon>
        <taxon>Chimaeriformes</taxon>
        <taxon>Callorhinchidae</taxon>
        <taxon>Callorhinchus</taxon>
    </lineage>
</organism>
<dbReference type="Gene3D" id="2.60.40.4060">
    <property type="entry name" value="Reeler domain"/>
    <property type="match status" value="1"/>
</dbReference>
<name>V9KVD2_CALMI</name>
<evidence type="ECO:0000259" key="2">
    <source>
        <dbReference type="PROSITE" id="PS51019"/>
    </source>
</evidence>
<dbReference type="PROSITE" id="PS51019">
    <property type="entry name" value="REELIN"/>
    <property type="match status" value="1"/>
</dbReference>
<dbReference type="Pfam" id="PF02014">
    <property type="entry name" value="Reeler"/>
    <property type="match status" value="1"/>
</dbReference>
<protein>
    <submittedName>
        <fullName evidence="3">Putative defense protein Hdd11-like protein</fullName>
    </submittedName>
</protein>
<accession>V9KVD2</accession>
<dbReference type="EMBL" id="JW870071">
    <property type="protein sequence ID" value="AFP02589.1"/>
    <property type="molecule type" value="mRNA"/>
</dbReference>
<keyword evidence="1" id="KW-0732">Signal</keyword>
<reference evidence="3" key="1">
    <citation type="journal article" date="2014" name="Nature">
        <title>Elephant shark genome provides unique insights into gnathostome evolution.</title>
        <authorList>
            <consortium name="International Elephant Shark Genome Sequencing Consortium"/>
            <person name="Venkatesh B."/>
            <person name="Lee A.P."/>
            <person name="Ravi V."/>
            <person name="Maurya A.K."/>
            <person name="Lian M.M."/>
            <person name="Swann J.B."/>
            <person name="Ohta Y."/>
            <person name="Flajnik M.F."/>
            <person name="Sutoh Y."/>
            <person name="Kasahara M."/>
            <person name="Hoon S."/>
            <person name="Gangu V."/>
            <person name="Roy S.W."/>
            <person name="Irimia M."/>
            <person name="Korzh V."/>
            <person name="Kondrychyn I."/>
            <person name="Lim Z.W."/>
            <person name="Tay B.H."/>
            <person name="Tohari S."/>
            <person name="Kong K.W."/>
            <person name="Ho S."/>
            <person name="Lorente-Galdos B."/>
            <person name="Quilez J."/>
            <person name="Marques-Bonet T."/>
            <person name="Raney B.J."/>
            <person name="Ingham P.W."/>
            <person name="Tay A."/>
            <person name="Hillier L.W."/>
            <person name="Minx P."/>
            <person name="Boehm T."/>
            <person name="Wilson R.K."/>
            <person name="Brenner S."/>
            <person name="Warren W.C."/>
        </authorList>
    </citation>
    <scope>NUCLEOTIDE SEQUENCE</scope>
    <source>
        <tissue evidence="3">Testis</tissue>
    </source>
</reference>
<dbReference type="InterPro" id="IPR042307">
    <property type="entry name" value="Reeler_sf"/>
</dbReference>
<evidence type="ECO:0000256" key="1">
    <source>
        <dbReference type="SAM" id="SignalP"/>
    </source>
</evidence>
<sequence length="167" mass="18615">MSVCLCLTLCCIAILQMARLTAGLATGAPLSACKKMKPRHPWPPQSDKSIYDVVFEAKHYIPGKTVNVTIIGGRYRGFMLQARKTNTRITFGRWKDPPKFSKLLKCFNKEGTAVTHTHASNAVVNGTYEWIVPETLCIPSITFEATVAQFLSVYWRALESPPLPRGE</sequence>
<dbReference type="InterPro" id="IPR002861">
    <property type="entry name" value="Reeler_dom"/>
</dbReference>
<dbReference type="CDD" id="cd08544">
    <property type="entry name" value="Reeler"/>
    <property type="match status" value="1"/>
</dbReference>
<evidence type="ECO:0000313" key="3">
    <source>
        <dbReference type="EMBL" id="AFP02589.1"/>
    </source>
</evidence>
<feature type="signal peptide" evidence="1">
    <location>
        <begin position="1"/>
        <end position="23"/>
    </location>
</feature>